<keyword evidence="2" id="KW-1185">Reference proteome</keyword>
<reference evidence="1 2" key="1">
    <citation type="submission" date="2018-05" db="EMBL/GenBank/DDBJ databases">
        <title>Rhodoferax soyangensis sp.nov., isolated from an oligotrophic freshwater lake.</title>
        <authorList>
            <person name="Park M."/>
        </authorList>
    </citation>
    <scope>NUCLEOTIDE SEQUENCE [LARGE SCALE GENOMIC DNA]</scope>
    <source>
        <strain evidence="1 2">IMCC26218</strain>
    </source>
</reference>
<evidence type="ECO:0000313" key="1">
    <source>
        <dbReference type="EMBL" id="RFO97284.1"/>
    </source>
</evidence>
<dbReference type="OrthoDB" id="6182044at2"/>
<proteinExistence type="predicted"/>
<comment type="caution">
    <text evidence="1">The sequence shown here is derived from an EMBL/GenBank/DDBJ whole genome shotgun (WGS) entry which is preliminary data.</text>
</comment>
<dbReference type="EMBL" id="QFZK01000004">
    <property type="protein sequence ID" value="RFO97284.1"/>
    <property type="molecule type" value="Genomic_DNA"/>
</dbReference>
<gene>
    <name evidence="1" type="ORF">DIC66_09145</name>
</gene>
<dbReference type="Proteomes" id="UP000260665">
    <property type="component" value="Unassembled WGS sequence"/>
</dbReference>
<protein>
    <submittedName>
        <fullName evidence="1">Ribonucleotide reductase subunit alpha</fullName>
    </submittedName>
</protein>
<evidence type="ECO:0000313" key="2">
    <source>
        <dbReference type="Proteomes" id="UP000260665"/>
    </source>
</evidence>
<sequence>MNIENFADLLQAARTQALPQRLLLVFASVELPEDASPAQRAGFEAGQGGALVPALCVDKSPYEVPSFEALAQEATQLIPDWRFVVAAAMSADPQNAASQAEVDACLQAMVQAIKRGDMDRYLVFDRKGLPLVLQ</sequence>
<dbReference type="RefSeq" id="WP_117176318.1">
    <property type="nucleotide sequence ID" value="NZ_QFZK01000004.1"/>
</dbReference>
<dbReference type="AlphaFoldDB" id="A0A3E1RD40"/>
<name>A0A3E1RD40_9BURK</name>
<accession>A0A3E1RD40</accession>
<organism evidence="1 2">
    <name type="scientific">Rhodoferax lacus</name>
    <dbReference type="NCBI Taxonomy" id="2184758"/>
    <lineage>
        <taxon>Bacteria</taxon>
        <taxon>Pseudomonadati</taxon>
        <taxon>Pseudomonadota</taxon>
        <taxon>Betaproteobacteria</taxon>
        <taxon>Burkholderiales</taxon>
        <taxon>Comamonadaceae</taxon>
        <taxon>Rhodoferax</taxon>
    </lineage>
</organism>